<gene>
    <name evidence="1" type="ORF">MUK42_32889</name>
</gene>
<dbReference type="Proteomes" id="UP001055439">
    <property type="component" value="Chromosome 3"/>
</dbReference>
<reference evidence="1" key="1">
    <citation type="submission" date="2022-05" db="EMBL/GenBank/DDBJ databases">
        <title>The Musa troglodytarum L. genome provides insights into the mechanism of non-climacteric behaviour and enrichment of carotenoids.</title>
        <authorList>
            <person name="Wang J."/>
        </authorList>
    </citation>
    <scope>NUCLEOTIDE SEQUENCE</scope>
    <source>
        <tissue evidence="1">Leaf</tissue>
    </source>
</reference>
<dbReference type="EMBL" id="CP097505">
    <property type="protein sequence ID" value="URD91571.1"/>
    <property type="molecule type" value="Genomic_DNA"/>
</dbReference>
<organism evidence="1 2">
    <name type="scientific">Musa troglodytarum</name>
    <name type="common">fe'i banana</name>
    <dbReference type="NCBI Taxonomy" id="320322"/>
    <lineage>
        <taxon>Eukaryota</taxon>
        <taxon>Viridiplantae</taxon>
        <taxon>Streptophyta</taxon>
        <taxon>Embryophyta</taxon>
        <taxon>Tracheophyta</taxon>
        <taxon>Spermatophyta</taxon>
        <taxon>Magnoliopsida</taxon>
        <taxon>Liliopsida</taxon>
        <taxon>Zingiberales</taxon>
        <taxon>Musaceae</taxon>
        <taxon>Musa</taxon>
    </lineage>
</organism>
<sequence length="117" mass="12694">MTINLPFTPPRVAWTSDAFHVFARLPLRRRAPLVPPRAATAIGDTRALCGVLQSGTEISRNLLHSDIAAWKASGVVAVATQWKYSGTEISRNLLHSDIAAAWKASGVVAVATQWKYV</sequence>
<name>A0A9E7FA77_9LILI</name>
<accession>A0A9E7FA77</accession>
<evidence type="ECO:0000313" key="2">
    <source>
        <dbReference type="Proteomes" id="UP001055439"/>
    </source>
</evidence>
<keyword evidence="2" id="KW-1185">Reference proteome</keyword>
<evidence type="ECO:0000313" key="1">
    <source>
        <dbReference type="EMBL" id="URD91571.1"/>
    </source>
</evidence>
<proteinExistence type="predicted"/>
<protein>
    <submittedName>
        <fullName evidence="1">Uncharacterized protein</fullName>
    </submittedName>
</protein>
<dbReference type="AlphaFoldDB" id="A0A9E7FA77"/>
<dbReference type="OrthoDB" id="1741334at2759"/>